<dbReference type="Proteomes" id="UP000265724">
    <property type="component" value="Unassembled WGS sequence"/>
</dbReference>
<organism evidence="5 7">
    <name type="scientific">Candidatus Cryosericum hinesii</name>
    <dbReference type="NCBI Taxonomy" id="2290915"/>
    <lineage>
        <taxon>Bacteria</taxon>
        <taxon>Pseudomonadati</taxon>
        <taxon>Caldisericota/Cryosericota group</taxon>
        <taxon>Candidatus Cryosericota</taxon>
        <taxon>Candidatus Cryosericia</taxon>
        <taxon>Candidatus Cryosericales</taxon>
        <taxon>Candidatus Cryosericaceae</taxon>
        <taxon>Candidatus Cryosericum</taxon>
    </lineage>
</organism>
<dbReference type="PANTHER" id="PTHR43318">
    <property type="entry name" value="UDP-N-ACETYLGLUCOSAMINE 4,6-DEHYDRATASE"/>
    <property type="match status" value="1"/>
</dbReference>
<feature type="transmembrane region" description="Helical" evidence="2">
    <location>
        <begin position="32"/>
        <end position="53"/>
    </location>
</feature>
<dbReference type="Pfam" id="PF02719">
    <property type="entry name" value="Polysacc_synt_2"/>
    <property type="match status" value="1"/>
</dbReference>
<gene>
    <name evidence="4" type="ORF">SMC2_08235</name>
    <name evidence="5" type="ORF">SMC3_08000</name>
</gene>
<comment type="caution">
    <text evidence="5">The sequence shown here is derived from an EMBL/GenBank/DDBJ whole genome shotgun (WGS) entry which is preliminary data.</text>
</comment>
<evidence type="ECO:0000313" key="7">
    <source>
        <dbReference type="Proteomes" id="UP000266042"/>
    </source>
</evidence>
<sequence length="642" mass="70510">MLERWIDDAGQEDSAMMHPVVSKTRRPNWSRAIAKLLVDLAMLNLATVLAVFARLDFGAAPWSLVYILRFPGLMENLVFVAASVLLQTPLALWSYASLRDMERVAIVVAVTKVLTLQLLIAVSGEVQWSRGAFAASAVLAFLFMAGVRAVARWRYEHTARQERVDVPVQKTPSGARVLIVGAGDAGDKVLREFEGHPELGRVVGLIDDDVAKRGCTIRGVRVLGSVATIADAARRTGATQAIIAIPSHAASVTRAVLPNLADTDVQVRTLPGMWELVNGSIHVDDLRRIRLEDLLTRTPVSTDLGPVRAYVEGKRILVTGAGGSIGSEIVRQVVELNPSQVIMLGRGENRIFRIDREMQQLENVTCAVPVIGDMRDEARMAWLFDTYRPDIIFHAAAHKHVPLMEKNPEEAILNNVGGTRTLLRLAASHRAERFVNISTDKAVNPVNFMGASKRVVELVVQVNDGRERLRATSVRFGNVLGSKGSVTEVFQKQLQESRTLRVTDPDMERFFMLIPEAVQLVLQAGALAQGRDIFVLRMGEPIRILDLARSYIKLAGLEVGRDASIVISGNRGNEKMTEELWSGTEHVVPTSNESIMRVECPAIPELAVLRQAVDALLNATRSHDVNAMRAALHTIDPSINIP</sequence>
<dbReference type="EMBL" id="QXIW01000032">
    <property type="protein sequence ID" value="RIE11953.1"/>
    <property type="molecule type" value="Genomic_DNA"/>
</dbReference>
<feature type="transmembrane region" description="Helical" evidence="2">
    <location>
        <begin position="73"/>
        <end position="92"/>
    </location>
</feature>
<dbReference type="Gene3D" id="3.40.50.720">
    <property type="entry name" value="NAD(P)-binding Rossmann-like Domain"/>
    <property type="match status" value="2"/>
</dbReference>
<dbReference type="CDD" id="cd05237">
    <property type="entry name" value="UDP_invert_4-6DH_SDR_e"/>
    <property type="match status" value="1"/>
</dbReference>
<dbReference type="RefSeq" id="WP_119089998.1">
    <property type="nucleotide sequence ID" value="NZ_QXIW01000032.1"/>
</dbReference>
<feature type="transmembrane region" description="Helical" evidence="2">
    <location>
        <begin position="104"/>
        <end position="122"/>
    </location>
</feature>
<evidence type="ECO:0000313" key="4">
    <source>
        <dbReference type="EMBL" id="RIE11884.1"/>
    </source>
</evidence>
<evidence type="ECO:0000313" key="6">
    <source>
        <dbReference type="Proteomes" id="UP000265724"/>
    </source>
</evidence>
<keyword evidence="2" id="KW-0472">Membrane</keyword>
<keyword evidence="2" id="KW-0812">Transmembrane</keyword>
<dbReference type="PANTHER" id="PTHR43318:SF1">
    <property type="entry name" value="POLYSACCHARIDE BIOSYNTHESIS PROTEIN EPSC-RELATED"/>
    <property type="match status" value="1"/>
</dbReference>
<dbReference type="Pfam" id="PF13727">
    <property type="entry name" value="CoA_binding_3"/>
    <property type="match status" value="1"/>
</dbReference>
<dbReference type="InterPro" id="IPR003869">
    <property type="entry name" value="Polysac_CapD-like"/>
</dbReference>
<proteinExistence type="inferred from homology"/>
<feature type="domain" description="Polysaccharide biosynthesis protein CapD-like" evidence="3">
    <location>
        <begin position="316"/>
        <end position="598"/>
    </location>
</feature>
<reference evidence="6 7" key="1">
    <citation type="submission" date="2018-09" db="EMBL/GenBank/DDBJ databases">
        <title>Discovery and Ecogenomic Context for Candidatus Cryosericales, a Global Caldiserica Order Active in Thawing Permafrost.</title>
        <authorList>
            <person name="Martinez M.A."/>
            <person name="Woodcroft B.J."/>
            <person name="Ignacio Espinoza J.C."/>
            <person name="Zayed A."/>
            <person name="Singleton C.M."/>
            <person name="Boyd J."/>
            <person name="Li Y.-F."/>
            <person name="Purvine S."/>
            <person name="Maughan H."/>
            <person name="Hodgkins S.B."/>
            <person name="Anderson D."/>
            <person name="Sederholm M."/>
            <person name="Temperton B."/>
            <person name="Saleska S.R."/>
            <person name="Tyson G.W."/>
            <person name="Rich V.I."/>
        </authorList>
    </citation>
    <scope>NUCLEOTIDE SEQUENCE [LARGE SCALE GENOMIC DNA]</scope>
    <source>
        <strain evidence="4 6">SMC2</strain>
        <strain evidence="5 7">SMC3</strain>
    </source>
</reference>
<keyword evidence="6" id="KW-1185">Reference proteome</keyword>
<keyword evidence="2" id="KW-1133">Transmembrane helix</keyword>
<evidence type="ECO:0000256" key="1">
    <source>
        <dbReference type="ARBA" id="ARBA00007430"/>
    </source>
</evidence>
<evidence type="ECO:0000256" key="2">
    <source>
        <dbReference type="SAM" id="Phobius"/>
    </source>
</evidence>
<evidence type="ECO:0000313" key="5">
    <source>
        <dbReference type="EMBL" id="RIE11953.1"/>
    </source>
</evidence>
<accession>A0A398DBQ6</accession>
<dbReference type="SUPFAM" id="SSF51735">
    <property type="entry name" value="NAD(P)-binding Rossmann-fold domains"/>
    <property type="match status" value="2"/>
</dbReference>
<dbReference type="InterPro" id="IPR051203">
    <property type="entry name" value="Polysaccharide_Synthase-Rel"/>
</dbReference>
<dbReference type="Proteomes" id="UP000266042">
    <property type="component" value="Unassembled WGS sequence"/>
</dbReference>
<feature type="transmembrane region" description="Helical" evidence="2">
    <location>
        <begin position="128"/>
        <end position="151"/>
    </location>
</feature>
<evidence type="ECO:0000259" key="3">
    <source>
        <dbReference type="Pfam" id="PF02719"/>
    </source>
</evidence>
<dbReference type="InterPro" id="IPR036291">
    <property type="entry name" value="NAD(P)-bd_dom_sf"/>
</dbReference>
<dbReference type="AlphaFoldDB" id="A0A398DBQ6"/>
<comment type="similarity">
    <text evidence="1">Belongs to the polysaccharide synthase family.</text>
</comment>
<dbReference type="EMBL" id="QXIX01000058">
    <property type="protein sequence ID" value="RIE11884.1"/>
    <property type="molecule type" value="Genomic_DNA"/>
</dbReference>
<name>A0A398DBQ6_9BACT</name>
<protein>
    <submittedName>
        <fullName evidence="5">Polysaccharide biosynthesis protein</fullName>
    </submittedName>
</protein>